<dbReference type="GO" id="GO:0008761">
    <property type="term" value="F:UDP-N-acetylglucosamine 2-epimerase activity"/>
    <property type="evidence" value="ECO:0007669"/>
    <property type="project" value="UniProtKB-EC"/>
</dbReference>
<name>A0ABU3WZG8_9EURY</name>
<evidence type="ECO:0000313" key="2">
    <source>
        <dbReference type="EMBL" id="MDV2481199.1"/>
    </source>
</evidence>
<evidence type="ECO:0000313" key="3">
    <source>
        <dbReference type="Proteomes" id="UP001281203"/>
    </source>
</evidence>
<dbReference type="SUPFAM" id="SSF53756">
    <property type="entry name" value="UDP-Glycosyltransferase/glycogen phosphorylase"/>
    <property type="match status" value="1"/>
</dbReference>
<dbReference type="InterPro" id="IPR003331">
    <property type="entry name" value="UDP_GlcNAc_Epimerase_2_dom"/>
</dbReference>
<keyword evidence="3" id="KW-1185">Reference proteome</keyword>
<dbReference type="PANTHER" id="PTHR43174:SF1">
    <property type="entry name" value="UDP-N-ACETYLGLUCOSAMINE 2-EPIMERASE"/>
    <property type="match status" value="1"/>
</dbReference>
<dbReference type="EC" id="5.1.3.14" evidence="2"/>
<proteinExistence type="predicted"/>
<dbReference type="Gene3D" id="3.40.50.2000">
    <property type="entry name" value="Glycogen Phosphorylase B"/>
    <property type="match status" value="2"/>
</dbReference>
<dbReference type="EMBL" id="WBKO01000001">
    <property type="protein sequence ID" value="MDV2481199.1"/>
    <property type="molecule type" value="Genomic_DNA"/>
</dbReference>
<reference evidence="2 3" key="1">
    <citation type="submission" date="2019-10" db="EMBL/GenBank/DDBJ databases">
        <title>Isolation and characterization of Methanoculleus sp. Wushi-C6 from a hot spring well.</title>
        <authorList>
            <person name="Chen S.-C."/>
            <person name="Lan Z.-H."/>
            <person name="You Y.-T."/>
            <person name="Lai M.-C."/>
        </authorList>
    </citation>
    <scope>NUCLEOTIDE SEQUENCE [LARGE SCALE GENOMIC DNA]</scope>
    <source>
        <strain evidence="2 3">Wushi-C6</strain>
    </source>
</reference>
<dbReference type="RefSeq" id="WP_317064196.1">
    <property type="nucleotide sequence ID" value="NZ_WBKO01000001.1"/>
</dbReference>
<organism evidence="2 3">
    <name type="scientific">Methanoculleus caldifontis</name>
    <dbReference type="NCBI Taxonomy" id="2651577"/>
    <lineage>
        <taxon>Archaea</taxon>
        <taxon>Methanobacteriati</taxon>
        <taxon>Methanobacteriota</taxon>
        <taxon>Stenosarchaea group</taxon>
        <taxon>Methanomicrobia</taxon>
        <taxon>Methanomicrobiales</taxon>
        <taxon>Methanomicrobiaceae</taxon>
        <taxon>Methanoculleus</taxon>
    </lineage>
</organism>
<dbReference type="Pfam" id="PF02350">
    <property type="entry name" value="Epimerase_2"/>
    <property type="match status" value="1"/>
</dbReference>
<dbReference type="InterPro" id="IPR029767">
    <property type="entry name" value="WecB-like"/>
</dbReference>
<dbReference type="CDD" id="cd03786">
    <property type="entry name" value="GTB_UDP-GlcNAc_2-Epimerase"/>
    <property type="match status" value="1"/>
</dbReference>
<evidence type="ECO:0000259" key="1">
    <source>
        <dbReference type="Pfam" id="PF02350"/>
    </source>
</evidence>
<dbReference type="PANTHER" id="PTHR43174">
    <property type="entry name" value="UDP-N-ACETYLGLUCOSAMINE 2-EPIMERASE"/>
    <property type="match status" value="1"/>
</dbReference>
<protein>
    <submittedName>
        <fullName evidence="2">UDP-N-acetylglucosamine 2-epimerase (Non-hydrolyzing)</fullName>
        <ecNumber evidence="2">5.1.3.14</ecNumber>
    </submittedName>
</protein>
<gene>
    <name evidence="2" type="ORF">F8E02_04075</name>
</gene>
<dbReference type="NCBIfam" id="TIGR00236">
    <property type="entry name" value="wecB"/>
    <property type="match status" value="1"/>
</dbReference>
<feature type="domain" description="UDP-N-acetylglucosamine 2-epimerase" evidence="1">
    <location>
        <begin position="27"/>
        <end position="349"/>
    </location>
</feature>
<accession>A0ABU3WZG8</accession>
<comment type="caution">
    <text evidence="2">The sequence shown here is derived from an EMBL/GenBank/DDBJ whole genome shotgun (WGS) entry which is preliminary data.</text>
</comment>
<dbReference type="Proteomes" id="UP001281203">
    <property type="component" value="Unassembled WGS sequence"/>
</dbReference>
<keyword evidence="2" id="KW-0413">Isomerase</keyword>
<sequence length="354" mass="38112">MKIVSIVGARPQFVKCAPVSREVRKVHEEVLVHTGQHYDYLLSEVFFRDLGIPAPDYHLEIGSGSHGVQTGRMLAAIEEVIAKEEPEIVLVYGDTNSTLAGALAAAKMHVPVAHVEAGLRSFDRRMPEEVNRVLTDHCSDLLFCPTGTAVANLAAEGVTAGVHLTGDVMVDALRENLPLAKERSTALADLGLSPKAYFLATVHRASNTDDPAALRAIMEAFSRLDIPVIFPVHPRTQKKLAGYGITPAANVRVVEPLPYFDMLTLLSGARAVLTDSGGVQKEAYILEVPCVTLRENTEWVETLEDGWNVLVGADADRIVAEADAAGGARRGHSARFGDGHAAARIAAIITEYEP</sequence>